<proteinExistence type="predicted"/>
<dbReference type="EMBL" id="KQ427619">
    <property type="protein sequence ID" value="KOF66862.1"/>
    <property type="molecule type" value="Genomic_DNA"/>
</dbReference>
<organism evidence="1">
    <name type="scientific">Octopus bimaculoides</name>
    <name type="common">California two-spotted octopus</name>
    <dbReference type="NCBI Taxonomy" id="37653"/>
    <lineage>
        <taxon>Eukaryota</taxon>
        <taxon>Metazoa</taxon>
        <taxon>Spiralia</taxon>
        <taxon>Lophotrochozoa</taxon>
        <taxon>Mollusca</taxon>
        <taxon>Cephalopoda</taxon>
        <taxon>Coleoidea</taxon>
        <taxon>Octopodiformes</taxon>
        <taxon>Octopoda</taxon>
        <taxon>Incirrata</taxon>
        <taxon>Octopodidae</taxon>
        <taxon>Octopus</taxon>
    </lineage>
</organism>
<dbReference type="AlphaFoldDB" id="A0A0L8FQB5"/>
<name>A0A0L8FQB5_OCTBM</name>
<gene>
    <name evidence="1" type="ORF">OCBIM_22011072mg</name>
</gene>
<sequence>MPLIKFMREKSSCQPQQEQQTVLLWDMELDLGGSVQVMKTSPRLNIALWSEVVEKTELTKSCLRKV</sequence>
<accession>A0A0L8FQB5</accession>
<reference evidence="1" key="1">
    <citation type="submission" date="2015-07" db="EMBL/GenBank/DDBJ databases">
        <title>MeaNS - Measles Nucleotide Surveillance Program.</title>
        <authorList>
            <person name="Tran T."/>
            <person name="Druce J."/>
        </authorList>
    </citation>
    <scope>NUCLEOTIDE SEQUENCE</scope>
    <source>
        <strain evidence="1">UCB-OBI-ISO-001</strain>
        <tissue evidence="1">Gonad</tissue>
    </source>
</reference>
<protein>
    <submittedName>
        <fullName evidence="1">Uncharacterized protein</fullName>
    </submittedName>
</protein>
<evidence type="ECO:0000313" key="1">
    <source>
        <dbReference type="EMBL" id="KOF66862.1"/>
    </source>
</evidence>